<reference evidence="3 4" key="1">
    <citation type="submission" date="2020-07" db="EMBL/GenBank/DDBJ databases">
        <title>Exploring microbial biodiversity for novel pathways involved in the catabolism of aromatic compounds derived from lignin.</title>
        <authorList>
            <person name="Elkins J."/>
        </authorList>
    </citation>
    <scope>NUCLEOTIDE SEQUENCE [LARGE SCALE GENOMIC DNA]</scope>
    <source>
        <strain evidence="3 4">H2C3B</strain>
    </source>
</reference>
<evidence type="ECO:0000256" key="1">
    <source>
        <dbReference type="SAM" id="MobiDB-lite"/>
    </source>
</evidence>
<dbReference type="Pfam" id="PF13163">
    <property type="entry name" value="DUF3999"/>
    <property type="match status" value="1"/>
</dbReference>
<comment type="caution">
    <text evidence="3">The sequence shown here is derived from an EMBL/GenBank/DDBJ whole genome shotgun (WGS) entry which is preliminary data.</text>
</comment>
<accession>A0A7Z0B4I1</accession>
<dbReference type="EMBL" id="JACCAU010000001">
    <property type="protein sequence ID" value="NYH19715.1"/>
    <property type="molecule type" value="Genomic_DNA"/>
</dbReference>
<dbReference type="Proteomes" id="UP000572540">
    <property type="component" value="Unassembled WGS sequence"/>
</dbReference>
<feature type="region of interest" description="Disordered" evidence="1">
    <location>
        <begin position="321"/>
        <end position="347"/>
    </location>
</feature>
<dbReference type="PROSITE" id="PS50022">
    <property type="entry name" value="FA58C_3"/>
    <property type="match status" value="1"/>
</dbReference>
<evidence type="ECO:0000313" key="4">
    <source>
        <dbReference type="Proteomes" id="UP000572540"/>
    </source>
</evidence>
<dbReference type="AlphaFoldDB" id="A0A7Z0B4I1"/>
<proteinExistence type="predicted"/>
<evidence type="ECO:0000259" key="2">
    <source>
        <dbReference type="PROSITE" id="PS50022"/>
    </source>
</evidence>
<protein>
    <recommendedName>
        <fullName evidence="2">F5/8 type C domain-containing protein</fullName>
    </recommendedName>
</protein>
<dbReference type="InterPro" id="IPR000421">
    <property type="entry name" value="FA58C"/>
</dbReference>
<name>A0A7Z0B4I1_9BURK</name>
<dbReference type="RefSeq" id="WP_373565766.1">
    <property type="nucleotide sequence ID" value="NZ_JACCAU010000001.1"/>
</dbReference>
<evidence type="ECO:0000313" key="3">
    <source>
        <dbReference type="EMBL" id="NYH19715.1"/>
    </source>
</evidence>
<sequence length="347" mass="36140">MSALLVHLRDDNYQGRVTVEASDDLRHWQPAGDAQLLKVNANGSALSQDRIELDGAQARYLRLHWLDGTPYVESIDMEVQAVAVHAQRADAQRTWREGIVAHAGPKPGEYFFATGGAYPVDRLRLNLPQPDTVAPAVVYSRTGLDAPWREVSSATLFRLHNGTVEQSNPSLSFAPDTDRQWRVVVDTHNGGLGNGALTVAAGWRPATLLFAAHGAAPFTLSVGSAASVSAAVSRDEVLAGASSVAATARVGDALSLAPDADAQPAPPDARRRYLIWAALLLGGGSLAALAWRLARGARAHAQVGGASGAMASGLPVESGAMNAPADDADAARSGVNANANAKGDGKA</sequence>
<organism evidence="3 4">
    <name type="scientific">Paraburkholderia bryophila</name>
    <dbReference type="NCBI Taxonomy" id="420952"/>
    <lineage>
        <taxon>Bacteria</taxon>
        <taxon>Pseudomonadati</taxon>
        <taxon>Pseudomonadota</taxon>
        <taxon>Betaproteobacteria</taxon>
        <taxon>Burkholderiales</taxon>
        <taxon>Burkholderiaceae</taxon>
        <taxon>Paraburkholderia</taxon>
    </lineage>
</organism>
<gene>
    <name evidence="3" type="ORF">GGD41_006943</name>
</gene>
<dbReference type="InterPro" id="IPR025060">
    <property type="entry name" value="DUF3999"/>
</dbReference>
<feature type="domain" description="F5/8 type C" evidence="2">
    <location>
        <begin position="1"/>
        <end position="84"/>
    </location>
</feature>